<feature type="domain" description="FAD/NAD(P)-binding" evidence="1">
    <location>
        <begin position="8"/>
        <end position="211"/>
    </location>
</feature>
<dbReference type="Proteomes" id="UP001233314">
    <property type="component" value="Unassembled WGS sequence"/>
</dbReference>
<evidence type="ECO:0000313" key="3">
    <source>
        <dbReference type="Proteomes" id="UP001233314"/>
    </source>
</evidence>
<comment type="caution">
    <text evidence="2">The sequence shown here is derived from an EMBL/GenBank/DDBJ whole genome shotgun (WGS) entry which is preliminary data.</text>
</comment>
<gene>
    <name evidence="2" type="ORF">Q5722_10245</name>
</gene>
<protein>
    <recommendedName>
        <fullName evidence="1">FAD/NAD(P)-binding domain-containing protein</fullName>
    </recommendedName>
</protein>
<evidence type="ECO:0000313" key="2">
    <source>
        <dbReference type="EMBL" id="MDO7868747.1"/>
    </source>
</evidence>
<dbReference type="InterPro" id="IPR023753">
    <property type="entry name" value="FAD/NAD-binding_dom"/>
</dbReference>
<name>A0ABT9B1Z2_9ACTN</name>
<dbReference type="Gene3D" id="3.50.50.60">
    <property type="entry name" value="FAD/NAD(P)-binding domain"/>
    <property type="match status" value="1"/>
</dbReference>
<proteinExistence type="predicted"/>
<reference evidence="2 3" key="1">
    <citation type="submission" date="2023-07" db="EMBL/GenBank/DDBJ databases">
        <title>Nocardioides sp. nov WY-20 isolated from soil.</title>
        <authorList>
            <person name="Liu B."/>
            <person name="Wan Y."/>
        </authorList>
    </citation>
    <scope>NUCLEOTIDE SEQUENCE [LARGE SCALE GENOMIC DNA]</scope>
    <source>
        <strain evidence="2 3">WY-20</strain>
    </source>
</reference>
<dbReference type="EMBL" id="JAUQTA010000001">
    <property type="protein sequence ID" value="MDO7868747.1"/>
    <property type="molecule type" value="Genomic_DNA"/>
</dbReference>
<keyword evidence="3" id="KW-1185">Reference proteome</keyword>
<dbReference type="InterPro" id="IPR036188">
    <property type="entry name" value="FAD/NAD-bd_sf"/>
</dbReference>
<organism evidence="2 3">
    <name type="scientific">Nocardioides jiangxiensis</name>
    <dbReference type="NCBI Taxonomy" id="3064524"/>
    <lineage>
        <taxon>Bacteria</taxon>
        <taxon>Bacillati</taxon>
        <taxon>Actinomycetota</taxon>
        <taxon>Actinomycetes</taxon>
        <taxon>Propionibacteriales</taxon>
        <taxon>Nocardioidaceae</taxon>
        <taxon>Nocardioides</taxon>
    </lineage>
</organism>
<dbReference type="PRINTS" id="PR00368">
    <property type="entry name" value="FADPNR"/>
</dbReference>
<accession>A0ABT9B1Z2</accession>
<sequence>MAQTGHRDVIVLGAGIAGLNALSVATDVLGPAGRALLVERRPQPGGMWNDTYDYVRLHQPHGFFTAGNIPWTQGHPREHLATRAEVLAHMAYCLEVCRSRSQVETRFGWEYVAHAEHDELVEVTLRAPDGSLDTVTCDRLVKAFGYDVQAKPPFEVSSGAVRSISPNDHGMKTGAIARDQAPVWIIGGGKSGMDAALALLEEQPGRDVRMLVGGGTAFLSRDVWFPTGARRWVATRPNQQGIAYTLHFDGSNEEEVQQWLLRGSGLSPVDHPRDFLLGLMSRAEADTLRTGVAEFVKDYLVDVVDGPDGPLLQLRSGAQRPVPAGTWLVNCTGYLAREEIPYEPFVSASGRVVSINPRSALTHLTTFASYFLTHALMRGLLPLPDLYEVDMVAGTKEAKAAGGVLALTATLYNISVFFDALPMSVFLNNRLDFDGWLPPARVAAGSLRFMATHHRVRARHRAALDAFGARGIRSGPLSPDRA</sequence>
<dbReference type="SUPFAM" id="SSF51905">
    <property type="entry name" value="FAD/NAD(P)-binding domain"/>
    <property type="match status" value="1"/>
</dbReference>
<dbReference type="Pfam" id="PF07992">
    <property type="entry name" value="Pyr_redox_2"/>
    <property type="match status" value="1"/>
</dbReference>
<evidence type="ECO:0000259" key="1">
    <source>
        <dbReference type="Pfam" id="PF07992"/>
    </source>
</evidence>
<dbReference type="RefSeq" id="WP_305028106.1">
    <property type="nucleotide sequence ID" value="NZ_JAUQTA010000001.1"/>
</dbReference>